<evidence type="ECO:0000313" key="3">
    <source>
        <dbReference type="Proteomes" id="UP000265566"/>
    </source>
</evidence>
<dbReference type="Proteomes" id="UP000265566">
    <property type="component" value="Chromosome 7"/>
</dbReference>
<dbReference type="EMBL" id="PSQE01000007">
    <property type="protein sequence ID" value="RHN49473.1"/>
    <property type="molecule type" value="Genomic_DNA"/>
</dbReference>
<dbReference type="GO" id="GO:2000031">
    <property type="term" value="P:regulation of salicylic acid mediated signaling pathway"/>
    <property type="evidence" value="ECO:0007669"/>
    <property type="project" value="InterPro"/>
</dbReference>
<gene>
    <name evidence="2" type="ORF">MtrunA17_Chr7g0274911</name>
</gene>
<accession>A0A396H9X6</accession>
<sequence>MDLQPHLENKDFSALMSAKLSQELHSPEKQYKVDINSAIYHGGPPVPTRAPKMLNFVDTEEMVRGPEAGPSLRIRWLGSGNEKMPVIKSKRVFFLKKQCSIYIFLKEKYKVPYICGTPKGENDHRIHEEPPPNTKSKRT</sequence>
<feature type="compositionally biased region" description="Basic and acidic residues" evidence="1">
    <location>
        <begin position="120"/>
        <end position="130"/>
    </location>
</feature>
<dbReference type="AlphaFoldDB" id="A0A396H9X6"/>
<dbReference type="GO" id="GO:0012501">
    <property type="term" value="P:programmed cell death"/>
    <property type="evidence" value="ECO:0007669"/>
    <property type="project" value="InterPro"/>
</dbReference>
<protein>
    <submittedName>
        <fullName evidence="2">Uncharacterized protein</fullName>
    </submittedName>
</protein>
<evidence type="ECO:0000313" key="2">
    <source>
        <dbReference type="EMBL" id="RHN49473.1"/>
    </source>
</evidence>
<evidence type="ECO:0000256" key="1">
    <source>
        <dbReference type="SAM" id="MobiDB-lite"/>
    </source>
</evidence>
<dbReference type="PANTHER" id="PTHR33199">
    <property type="entry name" value="MACPF DOMAIN-CONTAINING PROTEIN CAD1"/>
    <property type="match status" value="1"/>
</dbReference>
<dbReference type="Gramene" id="rna44310">
    <property type="protein sequence ID" value="RHN49473.1"/>
    <property type="gene ID" value="gene44310"/>
</dbReference>
<reference evidence="3" key="1">
    <citation type="journal article" date="2018" name="Nat. Plants">
        <title>Whole-genome landscape of Medicago truncatula symbiotic genes.</title>
        <authorList>
            <person name="Pecrix Y."/>
            <person name="Staton S.E."/>
            <person name="Sallet E."/>
            <person name="Lelandais-Briere C."/>
            <person name="Moreau S."/>
            <person name="Carrere S."/>
            <person name="Blein T."/>
            <person name="Jardinaud M.F."/>
            <person name="Latrasse D."/>
            <person name="Zouine M."/>
            <person name="Zahm M."/>
            <person name="Kreplak J."/>
            <person name="Mayjonade B."/>
            <person name="Satge C."/>
            <person name="Perez M."/>
            <person name="Cauet S."/>
            <person name="Marande W."/>
            <person name="Chantry-Darmon C."/>
            <person name="Lopez-Roques C."/>
            <person name="Bouchez O."/>
            <person name="Berard A."/>
            <person name="Debelle F."/>
            <person name="Munos S."/>
            <person name="Bendahmane A."/>
            <person name="Berges H."/>
            <person name="Niebel A."/>
            <person name="Buitink J."/>
            <person name="Frugier F."/>
            <person name="Benhamed M."/>
            <person name="Crespi M."/>
            <person name="Gouzy J."/>
            <person name="Gamas P."/>
        </authorList>
    </citation>
    <scope>NUCLEOTIDE SEQUENCE [LARGE SCALE GENOMIC DNA]</scope>
    <source>
        <strain evidence="3">cv. Jemalong A17</strain>
    </source>
</reference>
<proteinExistence type="predicted"/>
<feature type="region of interest" description="Disordered" evidence="1">
    <location>
        <begin position="120"/>
        <end position="139"/>
    </location>
</feature>
<comment type="caution">
    <text evidence="2">The sequence shown here is derived from an EMBL/GenBank/DDBJ whole genome shotgun (WGS) entry which is preliminary data.</text>
</comment>
<dbReference type="PANTHER" id="PTHR33199:SF8">
    <property type="entry name" value="MACPF DOMAIN-CONTAINING PROTEIN NSL1"/>
    <property type="match status" value="1"/>
</dbReference>
<name>A0A396H9X6_MEDTR</name>
<dbReference type="GO" id="GO:0006952">
    <property type="term" value="P:defense response"/>
    <property type="evidence" value="ECO:0007669"/>
    <property type="project" value="InterPro"/>
</dbReference>
<organism evidence="2 3">
    <name type="scientific">Medicago truncatula</name>
    <name type="common">Barrel medic</name>
    <name type="synonym">Medicago tribuloides</name>
    <dbReference type="NCBI Taxonomy" id="3880"/>
    <lineage>
        <taxon>Eukaryota</taxon>
        <taxon>Viridiplantae</taxon>
        <taxon>Streptophyta</taxon>
        <taxon>Embryophyta</taxon>
        <taxon>Tracheophyta</taxon>
        <taxon>Spermatophyta</taxon>
        <taxon>Magnoliopsida</taxon>
        <taxon>eudicotyledons</taxon>
        <taxon>Gunneridae</taxon>
        <taxon>Pentapetalae</taxon>
        <taxon>rosids</taxon>
        <taxon>fabids</taxon>
        <taxon>Fabales</taxon>
        <taxon>Fabaceae</taxon>
        <taxon>Papilionoideae</taxon>
        <taxon>50 kb inversion clade</taxon>
        <taxon>NPAAA clade</taxon>
        <taxon>Hologalegina</taxon>
        <taxon>IRL clade</taxon>
        <taxon>Trifolieae</taxon>
        <taxon>Medicago</taxon>
    </lineage>
</organism>
<dbReference type="InterPro" id="IPR044663">
    <property type="entry name" value="CAD1/NSL1-like"/>
</dbReference>